<dbReference type="AlphaFoldDB" id="A0A7S3CTN8"/>
<gene>
    <name evidence="1" type="ORF">SRAS04492_LOCUS8822</name>
</gene>
<name>A0A7S3CTN8_9SPIT</name>
<sequence>MAVDFVDARGTVALDSQLIRVDVLLEPVDIDHGLGSVQGGFGHDGVFEDDFSELGVEIDLVPQALVVLHGDLLGHSLGQLTVGLHNLEGLGQCEHERRSSITKLRNVLDDGHLVGVLDAVALLDLVRVAGSEDVVLLVAARALEIGHILDEGDGGHLEAIEHLDPFDHVHVTQFLGRRDDDGCRQVQLLAQGELDVSRAWGEVDDEEVELTPVCLSDQLDNQVGNHGAPHDGRLPARGEPIAHALDAREVDGGYLVRVILILVQLRLLGTDHGGQARSVHVSVEQPHFVALLHEREGEVDGHC</sequence>
<dbReference type="EMBL" id="HBIA01017810">
    <property type="protein sequence ID" value="CAE0237013.1"/>
    <property type="molecule type" value="Transcribed_RNA"/>
</dbReference>
<protein>
    <submittedName>
        <fullName evidence="1">Uncharacterized protein</fullName>
    </submittedName>
</protein>
<proteinExistence type="predicted"/>
<accession>A0A7S3CTN8</accession>
<reference evidence="1" key="1">
    <citation type="submission" date="2021-01" db="EMBL/GenBank/DDBJ databases">
        <authorList>
            <person name="Corre E."/>
            <person name="Pelletier E."/>
            <person name="Niang G."/>
            <person name="Scheremetjew M."/>
            <person name="Finn R."/>
            <person name="Kale V."/>
            <person name="Holt S."/>
            <person name="Cochrane G."/>
            <person name="Meng A."/>
            <person name="Brown T."/>
            <person name="Cohen L."/>
        </authorList>
    </citation>
    <scope>NUCLEOTIDE SEQUENCE</scope>
    <source>
        <strain evidence="1">Ras09</strain>
    </source>
</reference>
<evidence type="ECO:0000313" key="1">
    <source>
        <dbReference type="EMBL" id="CAE0237013.1"/>
    </source>
</evidence>
<organism evidence="1">
    <name type="scientific">Strombidium rassoulzadegani</name>
    <dbReference type="NCBI Taxonomy" id="1082188"/>
    <lineage>
        <taxon>Eukaryota</taxon>
        <taxon>Sar</taxon>
        <taxon>Alveolata</taxon>
        <taxon>Ciliophora</taxon>
        <taxon>Intramacronucleata</taxon>
        <taxon>Spirotrichea</taxon>
        <taxon>Oligotrichia</taxon>
        <taxon>Strombidiidae</taxon>
        <taxon>Strombidium</taxon>
    </lineage>
</organism>